<dbReference type="AlphaFoldDB" id="A0A843B4M5"/>
<accession>A0A843B4M5</accession>
<sequence length="76" mass="8383">MSVYSTSGKGCQPLMLTAAASPQNEKGELLTLIQQRPEAEIVMLFIKDFGLDPSGQTWSYCLNACRLKNPYAKQSI</sequence>
<gene>
    <name evidence="1" type="ORF">HF327_013800</name>
</gene>
<evidence type="ECO:0000313" key="1">
    <source>
        <dbReference type="EMBL" id="MBI1625573.1"/>
    </source>
</evidence>
<proteinExistence type="predicted"/>
<dbReference type="Proteomes" id="UP000530032">
    <property type="component" value="Unassembled WGS sequence"/>
</dbReference>
<organism evidence="1 2">
    <name type="scientific">Comamonas suwonensis</name>
    <dbReference type="NCBI Taxonomy" id="2606214"/>
    <lineage>
        <taxon>Bacteria</taxon>
        <taxon>Pseudomonadati</taxon>
        <taxon>Pseudomonadota</taxon>
        <taxon>Betaproteobacteria</taxon>
        <taxon>Burkholderiales</taxon>
        <taxon>Comamonadaceae</taxon>
        <taxon>Comamonas</taxon>
    </lineage>
</organism>
<dbReference type="EMBL" id="JABBCQ020000011">
    <property type="protein sequence ID" value="MBI1625573.1"/>
    <property type="molecule type" value="Genomic_DNA"/>
</dbReference>
<reference evidence="1" key="1">
    <citation type="submission" date="2020-12" db="EMBL/GenBank/DDBJ databases">
        <title>Comamonas sp. nov., isolated from stream water.</title>
        <authorList>
            <person name="Park K.-H."/>
        </authorList>
    </citation>
    <scope>NUCLEOTIDE SEQUENCE</scope>
    <source>
        <strain evidence="1">EJ-4</strain>
    </source>
</reference>
<name>A0A843B4M5_9BURK</name>
<protein>
    <submittedName>
        <fullName evidence="1">Uncharacterized protein</fullName>
    </submittedName>
</protein>
<comment type="caution">
    <text evidence="1">The sequence shown here is derived from an EMBL/GenBank/DDBJ whole genome shotgun (WGS) entry which is preliminary data.</text>
</comment>
<keyword evidence="2" id="KW-1185">Reference proteome</keyword>
<dbReference type="RefSeq" id="WP_198460714.1">
    <property type="nucleotide sequence ID" value="NZ_JABBCQ020000011.1"/>
</dbReference>
<evidence type="ECO:0000313" key="2">
    <source>
        <dbReference type="Proteomes" id="UP000530032"/>
    </source>
</evidence>